<keyword evidence="1" id="KW-0472">Membrane</keyword>
<keyword evidence="1" id="KW-0812">Transmembrane</keyword>
<sequence length="78" mass="7977">MPAVRFEIEEEQRGAAVVRRRRGCGGTAGSAGVRGGASAKVAMAMAMAMGSSAAAVVSDVFVLFVVAFFLVRASPMVV</sequence>
<accession>F2DGR2</accession>
<protein>
    <submittedName>
        <fullName evidence="2">Predicted protein</fullName>
    </submittedName>
</protein>
<proteinExistence type="evidence at transcript level"/>
<dbReference type="AlphaFoldDB" id="F2DGR2"/>
<organism evidence="2">
    <name type="scientific">Hordeum vulgare subsp. vulgare</name>
    <name type="common">Domesticated barley</name>
    <dbReference type="NCBI Taxonomy" id="112509"/>
    <lineage>
        <taxon>Eukaryota</taxon>
        <taxon>Viridiplantae</taxon>
        <taxon>Streptophyta</taxon>
        <taxon>Embryophyta</taxon>
        <taxon>Tracheophyta</taxon>
        <taxon>Spermatophyta</taxon>
        <taxon>Magnoliopsida</taxon>
        <taxon>Liliopsida</taxon>
        <taxon>Poales</taxon>
        <taxon>Poaceae</taxon>
        <taxon>BOP clade</taxon>
        <taxon>Pooideae</taxon>
        <taxon>Triticodae</taxon>
        <taxon>Triticeae</taxon>
        <taxon>Hordeinae</taxon>
        <taxon>Hordeum</taxon>
    </lineage>
</organism>
<feature type="transmembrane region" description="Helical" evidence="1">
    <location>
        <begin position="53"/>
        <end position="71"/>
    </location>
</feature>
<keyword evidence="1" id="KW-1133">Transmembrane helix</keyword>
<reference evidence="2" key="1">
    <citation type="journal article" date="2011" name="Plant Physiol.">
        <title>Comprehensive sequence analysis of 24,783 barley full-length cDNAs derived from 12 clone libraries.</title>
        <authorList>
            <person name="Matsumoto T."/>
            <person name="Tanaka T."/>
            <person name="Sakai H."/>
            <person name="Amano N."/>
            <person name="Kanamori H."/>
            <person name="Kurita K."/>
            <person name="Kikuta A."/>
            <person name="Kamiya K."/>
            <person name="Yamamoto M."/>
            <person name="Ikawa H."/>
            <person name="Fujii N."/>
            <person name="Hori K."/>
            <person name="Itoh T."/>
            <person name="Sato K."/>
        </authorList>
    </citation>
    <scope>NUCLEOTIDE SEQUENCE</scope>
    <source>
        <tissue evidence="2">Shoot and root</tissue>
    </source>
</reference>
<evidence type="ECO:0000256" key="1">
    <source>
        <dbReference type="SAM" id="Phobius"/>
    </source>
</evidence>
<dbReference type="EMBL" id="AK363079">
    <property type="protein sequence ID" value="BAJ94283.1"/>
    <property type="molecule type" value="mRNA"/>
</dbReference>
<evidence type="ECO:0000313" key="2">
    <source>
        <dbReference type="EMBL" id="BAJ94283.1"/>
    </source>
</evidence>
<name>F2DGR2_HORVV</name>